<dbReference type="EMBL" id="LAZR01034065">
    <property type="protein sequence ID" value="KKL46346.1"/>
    <property type="molecule type" value="Genomic_DNA"/>
</dbReference>
<gene>
    <name evidence="1" type="ORF">LCGC14_2346450</name>
</gene>
<sequence>MIEKLAKINVNGTEYFGVYSEKEITFACEVCENTIETWIKRQNAGTLITISLASQSTVVVEPLTAKEQRKLKLLWKDMQLIKEQALWQLQNYYFVNGLPDA</sequence>
<dbReference type="AlphaFoldDB" id="A0A0F9CY16"/>
<name>A0A0F9CY16_9ZZZZ</name>
<organism evidence="1">
    <name type="scientific">marine sediment metagenome</name>
    <dbReference type="NCBI Taxonomy" id="412755"/>
    <lineage>
        <taxon>unclassified sequences</taxon>
        <taxon>metagenomes</taxon>
        <taxon>ecological metagenomes</taxon>
    </lineage>
</organism>
<accession>A0A0F9CY16</accession>
<comment type="caution">
    <text evidence="1">The sequence shown here is derived from an EMBL/GenBank/DDBJ whole genome shotgun (WGS) entry which is preliminary data.</text>
</comment>
<protein>
    <submittedName>
        <fullName evidence="1">Uncharacterized protein</fullName>
    </submittedName>
</protein>
<reference evidence="1" key="1">
    <citation type="journal article" date="2015" name="Nature">
        <title>Complex archaea that bridge the gap between prokaryotes and eukaryotes.</title>
        <authorList>
            <person name="Spang A."/>
            <person name="Saw J.H."/>
            <person name="Jorgensen S.L."/>
            <person name="Zaremba-Niedzwiedzka K."/>
            <person name="Martijn J."/>
            <person name="Lind A.E."/>
            <person name="van Eijk R."/>
            <person name="Schleper C."/>
            <person name="Guy L."/>
            <person name="Ettema T.J."/>
        </authorList>
    </citation>
    <scope>NUCLEOTIDE SEQUENCE</scope>
</reference>
<proteinExistence type="predicted"/>
<evidence type="ECO:0000313" key="1">
    <source>
        <dbReference type="EMBL" id="KKL46346.1"/>
    </source>
</evidence>